<protein>
    <submittedName>
        <fullName evidence="1">Uncharacterized protein</fullName>
    </submittedName>
</protein>
<name>A0A517LXF9_9BACT</name>
<dbReference type="KEGG" id="ruv:EC9_14680"/>
<proteinExistence type="predicted"/>
<reference evidence="1 2" key="1">
    <citation type="submission" date="2019-02" db="EMBL/GenBank/DDBJ databases">
        <title>Deep-cultivation of Planctomycetes and their phenomic and genomic characterization uncovers novel biology.</title>
        <authorList>
            <person name="Wiegand S."/>
            <person name="Jogler M."/>
            <person name="Boedeker C."/>
            <person name="Pinto D."/>
            <person name="Vollmers J."/>
            <person name="Rivas-Marin E."/>
            <person name="Kohn T."/>
            <person name="Peeters S.H."/>
            <person name="Heuer A."/>
            <person name="Rast P."/>
            <person name="Oberbeckmann S."/>
            <person name="Bunk B."/>
            <person name="Jeske O."/>
            <person name="Meyerdierks A."/>
            <person name="Storesund J.E."/>
            <person name="Kallscheuer N."/>
            <person name="Luecker S."/>
            <person name="Lage O.M."/>
            <person name="Pohl T."/>
            <person name="Merkel B.J."/>
            <person name="Hornburger P."/>
            <person name="Mueller R.-W."/>
            <person name="Bruemmer F."/>
            <person name="Labrenz M."/>
            <person name="Spormann A.M."/>
            <person name="Op den Camp H."/>
            <person name="Overmann J."/>
            <person name="Amann R."/>
            <person name="Jetten M.S.M."/>
            <person name="Mascher T."/>
            <person name="Medema M.H."/>
            <person name="Devos D.P."/>
            <person name="Kaster A.-K."/>
            <person name="Ovreas L."/>
            <person name="Rohde M."/>
            <person name="Galperin M.Y."/>
            <person name="Jogler C."/>
        </authorList>
    </citation>
    <scope>NUCLEOTIDE SEQUENCE [LARGE SCALE GENOMIC DNA]</scope>
    <source>
        <strain evidence="1 2">EC9</strain>
    </source>
</reference>
<dbReference type="EMBL" id="CP036261">
    <property type="protein sequence ID" value="QDS87290.1"/>
    <property type="molecule type" value="Genomic_DNA"/>
</dbReference>
<accession>A0A517LXF9</accession>
<organism evidence="1 2">
    <name type="scientific">Rosistilla ulvae</name>
    <dbReference type="NCBI Taxonomy" id="1930277"/>
    <lineage>
        <taxon>Bacteria</taxon>
        <taxon>Pseudomonadati</taxon>
        <taxon>Planctomycetota</taxon>
        <taxon>Planctomycetia</taxon>
        <taxon>Pirellulales</taxon>
        <taxon>Pirellulaceae</taxon>
        <taxon>Rosistilla</taxon>
    </lineage>
</organism>
<dbReference type="AlphaFoldDB" id="A0A517LXF9"/>
<evidence type="ECO:0000313" key="2">
    <source>
        <dbReference type="Proteomes" id="UP000319557"/>
    </source>
</evidence>
<sequence length="45" mass="5258">MKTSPLTRQLVQAWRLVYDSRSGHERQNCIALARPKPLRTQNLSH</sequence>
<evidence type="ECO:0000313" key="1">
    <source>
        <dbReference type="EMBL" id="QDS87290.1"/>
    </source>
</evidence>
<keyword evidence="2" id="KW-1185">Reference proteome</keyword>
<gene>
    <name evidence="1" type="ORF">EC9_14680</name>
</gene>
<dbReference type="Proteomes" id="UP000319557">
    <property type="component" value="Chromosome"/>
</dbReference>